<dbReference type="InterPro" id="IPR019533">
    <property type="entry name" value="Peptidase_S26"/>
</dbReference>
<dbReference type="Gene3D" id="2.10.109.10">
    <property type="entry name" value="Umud Fragment, subunit A"/>
    <property type="match status" value="1"/>
</dbReference>
<dbReference type="PANTHER" id="PTHR43390">
    <property type="entry name" value="SIGNAL PEPTIDASE I"/>
    <property type="match status" value="1"/>
</dbReference>
<dbReference type="GO" id="GO:0009003">
    <property type="term" value="F:signal peptidase activity"/>
    <property type="evidence" value="ECO:0007669"/>
    <property type="project" value="UniProtKB-EC"/>
</dbReference>
<evidence type="ECO:0000259" key="4">
    <source>
        <dbReference type="Pfam" id="PF10502"/>
    </source>
</evidence>
<keyword evidence="3" id="KW-0378">Hydrolase</keyword>
<dbReference type="STRING" id="762982.HMPREF9442_02267"/>
<dbReference type="GO" id="GO:0004252">
    <property type="term" value="F:serine-type endopeptidase activity"/>
    <property type="evidence" value="ECO:0007669"/>
    <property type="project" value="InterPro"/>
</dbReference>
<comment type="similarity">
    <text evidence="1 3">Belongs to the peptidase S26 family.</text>
</comment>
<evidence type="ECO:0000313" key="5">
    <source>
        <dbReference type="EMBL" id="EGG52822.1"/>
    </source>
</evidence>
<dbReference type="PANTHER" id="PTHR43390:SF1">
    <property type="entry name" value="CHLOROPLAST PROCESSING PEPTIDASE"/>
    <property type="match status" value="1"/>
</dbReference>
<dbReference type="SUPFAM" id="SSF51306">
    <property type="entry name" value="LexA/Signal peptidase"/>
    <property type="match status" value="1"/>
</dbReference>
<reference evidence="5 6" key="1">
    <citation type="submission" date="2011-02" db="EMBL/GenBank/DDBJ databases">
        <authorList>
            <person name="Weinstock G."/>
            <person name="Sodergren E."/>
            <person name="Clifton S."/>
            <person name="Fulton L."/>
            <person name="Fulton B."/>
            <person name="Courtney L."/>
            <person name="Fronick C."/>
            <person name="Harrison M."/>
            <person name="Strong C."/>
            <person name="Farmer C."/>
            <person name="Delahaunty K."/>
            <person name="Markovic C."/>
            <person name="Hall O."/>
            <person name="Minx P."/>
            <person name="Tomlinson C."/>
            <person name="Mitreva M."/>
            <person name="Hou S."/>
            <person name="Chen J."/>
            <person name="Wollam A."/>
            <person name="Pepin K.H."/>
            <person name="Johnson M."/>
            <person name="Bhonagiri V."/>
            <person name="Zhang X."/>
            <person name="Suruliraj S."/>
            <person name="Warren W."/>
            <person name="Chinwalla A."/>
            <person name="Mardis E.R."/>
            <person name="Wilson R.K."/>
        </authorList>
    </citation>
    <scope>NUCLEOTIDE SEQUENCE [LARGE SCALE GENOMIC DNA]</scope>
    <source>
        <strain evidence="5 6">YIT 11841</strain>
    </source>
</reference>
<accession>F3QVP1</accession>
<dbReference type="HOGENOM" id="CLU_1150975_0_0_10"/>
<dbReference type="EC" id="3.4.21.89" evidence="3"/>
<proteinExistence type="inferred from homology"/>
<comment type="subcellular location">
    <subcellularLocation>
        <location evidence="3">Membrane</location>
        <topology evidence="3">Single-pass type II membrane protein</topology>
    </subcellularLocation>
</comment>
<dbReference type="NCBIfam" id="TIGR02227">
    <property type="entry name" value="sigpep_I_bact"/>
    <property type="match status" value="1"/>
</dbReference>
<evidence type="ECO:0000256" key="2">
    <source>
        <dbReference type="ARBA" id="ARBA00019232"/>
    </source>
</evidence>
<dbReference type="GO" id="GO:0006465">
    <property type="term" value="P:signal peptide processing"/>
    <property type="evidence" value="ECO:0007669"/>
    <property type="project" value="InterPro"/>
</dbReference>
<comment type="caution">
    <text evidence="5">The sequence shown here is derived from an EMBL/GenBank/DDBJ whole genome shotgun (WGS) entry which is preliminary data.</text>
</comment>
<feature type="domain" description="Peptidase S26" evidence="4">
    <location>
        <begin position="3"/>
        <end position="211"/>
    </location>
</feature>
<keyword evidence="6" id="KW-1185">Reference proteome</keyword>
<keyword evidence="3" id="KW-0645">Protease</keyword>
<sequence>MLLAAAIGVVLVRGCWVSLIEIPEDGERPVFMAGDRVAVNRMAYGLRLSPMRWWGDVRWWAEPVPRGDWVAFNDPSAGEDDERFIDERDVFIGFCYAVPGDSLWIDSLGKVYRACPRVGRSCRVVELPRKNAYVTLTPDNMQWYCRMINLHEGVHAAIIHDSLCVSGHFVSSFRFTHDYYWMSSANERNHADSRTFGFVPDTYIIGRLSRILYSWDTKVPWYARFRAHRTMMKVSQENPNP</sequence>
<evidence type="ECO:0000256" key="1">
    <source>
        <dbReference type="ARBA" id="ARBA00009370"/>
    </source>
</evidence>
<dbReference type="eggNOG" id="COG0681">
    <property type="taxonomic scope" value="Bacteria"/>
</dbReference>
<name>F3QVP1_9BACT</name>
<dbReference type="OrthoDB" id="1036988at2"/>
<organism evidence="5 6">
    <name type="scientific">Paraprevotella xylaniphila YIT 11841</name>
    <dbReference type="NCBI Taxonomy" id="762982"/>
    <lineage>
        <taxon>Bacteria</taxon>
        <taxon>Pseudomonadati</taxon>
        <taxon>Bacteroidota</taxon>
        <taxon>Bacteroidia</taxon>
        <taxon>Bacteroidales</taxon>
        <taxon>Prevotellaceae</taxon>
        <taxon>Paraprevotella</taxon>
    </lineage>
</organism>
<dbReference type="Proteomes" id="UP000005546">
    <property type="component" value="Unassembled WGS sequence"/>
</dbReference>
<dbReference type="EMBL" id="AFBR01000065">
    <property type="protein sequence ID" value="EGG52822.1"/>
    <property type="molecule type" value="Genomic_DNA"/>
</dbReference>
<protein>
    <recommendedName>
        <fullName evidence="2 3">Signal peptidase I</fullName>
        <ecNumber evidence="3">3.4.21.89</ecNumber>
    </recommendedName>
</protein>
<dbReference type="AlphaFoldDB" id="F3QVP1"/>
<gene>
    <name evidence="5" type="ORF">HMPREF9442_02267</name>
</gene>
<dbReference type="GO" id="GO:0016020">
    <property type="term" value="C:membrane"/>
    <property type="evidence" value="ECO:0007669"/>
    <property type="project" value="UniProtKB-SubCell"/>
</dbReference>
<evidence type="ECO:0000313" key="6">
    <source>
        <dbReference type="Proteomes" id="UP000005546"/>
    </source>
</evidence>
<dbReference type="Pfam" id="PF10502">
    <property type="entry name" value="Peptidase_S26"/>
    <property type="match status" value="1"/>
</dbReference>
<evidence type="ECO:0000256" key="3">
    <source>
        <dbReference type="RuleBase" id="RU362042"/>
    </source>
</evidence>
<comment type="catalytic activity">
    <reaction evidence="3">
        <text>Cleavage of hydrophobic, N-terminal signal or leader sequences from secreted and periplasmic proteins.</text>
        <dbReference type="EC" id="3.4.21.89"/>
    </reaction>
</comment>
<dbReference type="InterPro" id="IPR036286">
    <property type="entry name" value="LexA/Signal_pep-like_sf"/>
</dbReference>
<dbReference type="InterPro" id="IPR000223">
    <property type="entry name" value="Pept_S26A_signal_pept_1"/>
</dbReference>